<dbReference type="InterPro" id="IPR001294">
    <property type="entry name" value="Phytochrome"/>
</dbReference>
<dbReference type="PROSITE" id="PS50046">
    <property type="entry name" value="PHYTOCHROME_2"/>
    <property type="match status" value="1"/>
</dbReference>
<dbReference type="InterPro" id="IPR029016">
    <property type="entry name" value="GAF-like_dom_sf"/>
</dbReference>
<dbReference type="EMBL" id="BAABLX010000011">
    <property type="protein sequence ID" value="GAA4940222.1"/>
    <property type="molecule type" value="Genomic_DNA"/>
</dbReference>
<dbReference type="InterPro" id="IPR043150">
    <property type="entry name" value="Phytochrome_PHY_sf"/>
</dbReference>
<comment type="caution">
    <text evidence="6">The sequence shown here is derived from an EMBL/GenBank/DDBJ whole genome shotgun (WGS) entry which is preliminary data.</text>
</comment>
<organism evidence="6 7">
    <name type="scientific">Halioxenophilus aromaticivorans</name>
    <dbReference type="NCBI Taxonomy" id="1306992"/>
    <lineage>
        <taxon>Bacteria</taxon>
        <taxon>Pseudomonadati</taxon>
        <taxon>Pseudomonadota</taxon>
        <taxon>Gammaproteobacteria</taxon>
        <taxon>Alteromonadales</taxon>
        <taxon>Alteromonadaceae</taxon>
        <taxon>Halioxenophilus</taxon>
    </lineage>
</organism>
<dbReference type="InterPro" id="IPR035965">
    <property type="entry name" value="PAS-like_dom_sf"/>
</dbReference>
<gene>
    <name evidence="6" type="ORF">GCM10025791_18130</name>
</gene>
<dbReference type="InterPro" id="IPR013654">
    <property type="entry name" value="PAS_2"/>
</dbReference>
<evidence type="ECO:0000256" key="3">
    <source>
        <dbReference type="ARBA" id="ARBA00022991"/>
    </source>
</evidence>
<keyword evidence="4" id="KW-0675">Receptor</keyword>
<proteinExistence type="predicted"/>
<dbReference type="Pfam" id="PF08446">
    <property type="entry name" value="PAS_2"/>
    <property type="match status" value="1"/>
</dbReference>
<dbReference type="Gene3D" id="3.30.450.270">
    <property type="match status" value="1"/>
</dbReference>
<dbReference type="Gene3D" id="3.30.450.20">
    <property type="entry name" value="PAS domain"/>
    <property type="match status" value="1"/>
</dbReference>
<dbReference type="PRINTS" id="PR01033">
    <property type="entry name" value="PHYTOCHROME"/>
</dbReference>
<accession>A0AAV3U167</accession>
<evidence type="ECO:0000313" key="6">
    <source>
        <dbReference type="EMBL" id="GAA4940222.1"/>
    </source>
</evidence>
<dbReference type="Pfam" id="PF00360">
    <property type="entry name" value="PHY"/>
    <property type="match status" value="1"/>
</dbReference>
<dbReference type="GO" id="GO:0009584">
    <property type="term" value="P:detection of visible light"/>
    <property type="evidence" value="ECO:0007669"/>
    <property type="project" value="InterPro"/>
</dbReference>
<feature type="domain" description="Phytochrome chromophore attachment site" evidence="5">
    <location>
        <begin position="141"/>
        <end position="273"/>
    </location>
</feature>
<protein>
    <recommendedName>
        <fullName evidence="5">Phytochrome chromophore attachment site domain-containing protein</fullName>
    </recommendedName>
</protein>
<evidence type="ECO:0000259" key="5">
    <source>
        <dbReference type="PROSITE" id="PS50046"/>
    </source>
</evidence>
<keyword evidence="7" id="KW-1185">Reference proteome</keyword>
<evidence type="ECO:0000256" key="4">
    <source>
        <dbReference type="ARBA" id="ARBA00023170"/>
    </source>
</evidence>
<keyword evidence="2" id="KW-0716">Sensory transduction</keyword>
<dbReference type="SUPFAM" id="SSF55785">
    <property type="entry name" value="PYP-like sensor domain (PAS domain)"/>
    <property type="match status" value="1"/>
</dbReference>
<dbReference type="AlphaFoldDB" id="A0AAV3U167"/>
<dbReference type="GO" id="GO:0009881">
    <property type="term" value="F:photoreceptor activity"/>
    <property type="evidence" value="ECO:0007669"/>
    <property type="project" value="UniProtKB-KW"/>
</dbReference>
<sequence>MGFQDVQTQNHFIATCENEQLHKSGKIQGHGALLVVDVNQTVTHISANFSQFDIHGQPLSVASAAPDWIKELAHSASKGPYVVLRAGTKGSYFDVNVIPFNDSVYFEFYKHQDQFEVADLPTPPAEVNKPQLYRKHLLNWVQKVTGHQRVMYYQFAANGDGVVIEEVVTDKELGSYLDLRYPASDIPQIARNLYVQNGWRQIVDVDEPDQLVYGNYQSLDLTKVDLRSVSSVHKQYMANMGVNSSVSFAVVVAGQLSALITCHSLARRWVNLPTLEHIRLQIDRYLVVLQRDRSLRHAMYQSTCEVHFASRDSMSSEEPTIAALFGTLKREIGCDAIVVDRGSLYEYYGESVEESLLTALEKHMAKSGQPVFVTDSLLRDMDTELLSSFAGVAAVALDPSSGQQSPRAIYFLRKESQINITWAGNPNKPAELTTGEASYAPRRSFSKWVERRLGHSESWQEDTRHKLLYLRRMISHKGGLIPDIPPQK</sequence>
<evidence type="ECO:0000313" key="7">
    <source>
        <dbReference type="Proteomes" id="UP001409585"/>
    </source>
</evidence>
<name>A0AAV3U167_9ALTE</name>
<dbReference type="Proteomes" id="UP001409585">
    <property type="component" value="Unassembled WGS sequence"/>
</dbReference>
<keyword evidence="3" id="KW-0157">Chromophore</keyword>
<dbReference type="InterPro" id="IPR013515">
    <property type="entry name" value="Phytochrome_cen-reg"/>
</dbReference>
<evidence type="ECO:0000256" key="2">
    <source>
        <dbReference type="ARBA" id="ARBA00022606"/>
    </source>
</evidence>
<dbReference type="Gene3D" id="3.30.450.40">
    <property type="match status" value="1"/>
</dbReference>
<reference evidence="7" key="1">
    <citation type="journal article" date="2019" name="Int. J. Syst. Evol. Microbiol.">
        <title>The Global Catalogue of Microorganisms (GCM) 10K type strain sequencing project: providing services to taxonomists for standard genome sequencing and annotation.</title>
        <authorList>
            <consortium name="The Broad Institute Genomics Platform"/>
            <consortium name="The Broad Institute Genome Sequencing Center for Infectious Disease"/>
            <person name="Wu L."/>
            <person name="Ma J."/>
        </authorList>
    </citation>
    <scope>NUCLEOTIDE SEQUENCE [LARGE SCALE GENOMIC DNA]</scope>
    <source>
        <strain evidence="7">JCM 19134</strain>
    </source>
</reference>
<evidence type="ECO:0000256" key="1">
    <source>
        <dbReference type="ARBA" id="ARBA00022543"/>
    </source>
</evidence>
<dbReference type="RefSeq" id="WP_345420475.1">
    <property type="nucleotide sequence ID" value="NZ_AP031496.1"/>
</dbReference>
<dbReference type="GO" id="GO:0006355">
    <property type="term" value="P:regulation of DNA-templated transcription"/>
    <property type="evidence" value="ECO:0007669"/>
    <property type="project" value="InterPro"/>
</dbReference>
<dbReference type="SUPFAM" id="SSF55781">
    <property type="entry name" value="GAF domain-like"/>
    <property type="match status" value="2"/>
</dbReference>
<keyword evidence="1" id="KW-0600">Photoreceptor protein</keyword>
<dbReference type="InterPro" id="IPR016132">
    <property type="entry name" value="Phyto_chromo_attachment"/>
</dbReference>